<keyword evidence="5 8" id="KW-1133">Transmembrane helix</keyword>
<dbReference type="Pfam" id="PF00005">
    <property type="entry name" value="ABC_tran"/>
    <property type="match status" value="1"/>
</dbReference>
<evidence type="ECO:0000313" key="11">
    <source>
        <dbReference type="EMBL" id="MBB4928078.1"/>
    </source>
</evidence>
<dbReference type="GO" id="GO:0005524">
    <property type="term" value="F:ATP binding"/>
    <property type="evidence" value="ECO:0007669"/>
    <property type="project" value="UniProtKB-KW"/>
</dbReference>
<dbReference type="InterPro" id="IPR017871">
    <property type="entry name" value="ABC_transporter-like_CS"/>
</dbReference>
<evidence type="ECO:0000256" key="2">
    <source>
        <dbReference type="ARBA" id="ARBA00022692"/>
    </source>
</evidence>
<dbReference type="Gene3D" id="1.20.1560.10">
    <property type="entry name" value="ABC transporter type 1, transmembrane domain"/>
    <property type="match status" value="1"/>
</dbReference>
<reference evidence="11 12" key="1">
    <citation type="submission" date="2020-08" db="EMBL/GenBank/DDBJ databases">
        <title>Sequencing the genomes of 1000 actinobacteria strains.</title>
        <authorList>
            <person name="Klenk H.-P."/>
        </authorList>
    </citation>
    <scope>NUCLEOTIDE SEQUENCE [LARGE SCALE GENOMIC DNA]</scope>
    <source>
        <strain evidence="11 12">DSM 41654</strain>
    </source>
</reference>
<comment type="subcellular location">
    <subcellularLocation>
        <location evidence="1">Cell membrane</location>
        <topology evidence="1">Multi-pass membrane protein</topology>
    </subcellularLocation>
</comment>
<evidence type="ECO:0000256" key="5">
    <source>
        <dbReference type="ARBA" id="ARBA00022989"/>
    </source>
</evidence>
<dbReference type="PANTHER" id="PTHR43394">
    <property type="entry name" value="ATP-DEPENDENT PERMEASE MDL1, MITOCHONDRIAL"/>
    <property type="match status" value="1"/>
</dbReference>
<dbReference type="InterPro" id="IPR003593">
    <property type="entry name" value="AAA+_ATPase"/>
</dbReference>
<evidence type="ECO:0000256" key="8">
    <source>
        <dbReference type="SAM" id="Phobius"/>
    </source>
</evidence>
<dbReference type="PROSITE" id="PS00211">
    <property type="entry name" value="ABC_TRANSPORTER_1"/>
    <property type="match status" value="1"/>
</dbReference>
<dbReference type="SUPFAM" id="SSF52540">
    <property type="entry name" value="P-loop containing nucleoside triphosphate hydrolases"/>
    <property type="match status" value="1"/>
</dbReference>
<accession>A0A7W7VZG5</accession>
<dbReference type="InterPro" id="IPR011527">
    <property type="entry name" value="ABC1_TM_dom"/>
</dbReference>
<evidence type="ECO:0000259" key="9">
    <source>
        <dbReference type="PROSITE" id="PS50893"/>
    </source>
</evidence>
<dbReference type="GO" id="GO:0015421">
    <property type="term" value="F:ABC-type oligopeptide transporter activity"/>
    <property type="evidence" value="ECO:0007669"/>
    <property type="project" value="TreeGrafter"/>
</dbReference>
<evidence type="ECO:0000256" key="1">
    <source>
        <dbReference type="ARBA" id="ARBA00004651"/>
    </source>
</evidence>
<dbReference type="Proteomes" id="UP000540506">
    <property type="component" value="Unassembled WGS sequence"/>
</dbReference>
<dbReference type="GO" id="GO:0005886">
    <property type="term" value="C:plasma membrane"/>
    <property type="evidence" value="ECO:0007669"/>
    <property type="project" value="UniProtKB-SubCell"/>
</dbReference>
<sequence>MPRVLAAAIRLVHRAAPVGLITWLLLTVAAAALPVAAAWILRTLLDRLVAGAGGGAGAGAGGGIGAGAGTGAGPGSAGLTALALPLVGCGVAVALVPQLLQYVQARLRRAVGLRAQLELHTAVDRFVGLRRFEDPRFLDRLRLAQQFGGSAPVDAAGSGIGLVGALVTLTGFLGTLTLLGPWMAAAVLASGIPVLCAEIALSRRRAAVAWAVGPVERRELFYSALLTNLRAAKEIRLFGVGRFLRERMLLERRTSDAAKQRMDRQELTVQAALALLSAVVAGAGLLWAVTAARSGRITIGDVTLLVAALPAVQAALAGLALELARAHQAVLMFRHFIAVTGAPPDLPLPARPAGVPPLRHAVEFRDVWFRYGDRQPWVLKGVDLVIPAGQAVGLVGLNGAGKSTLVKLLCRFYDPTRGQILWDGTDLRELCPGELRRRIGATFQDYMEYDLTARENIALGDLTALADGPRVERAAELAGLHGQLARLPNGYDTLLSRIFFGEQDKEDAGTGLVLSGGQWQRLALARSLVRTDADLLILDEPSSGLDPEAEYAVHQRLRRHRAGRAGLLISHRLSTLRDADTVAVLEDGRITEAGSHQDLVRRDGSYARLFRLQASGYAPAEDGAPQSPDATPARILLGEHEQAS</sequence>
<feature type="transmembrane region" description="Helical" evidence="8">
    <location>
        <begin position="20"/>
        <end position="41"/>
    </location>
</feature>
<name>A0A7W7VZG5_KITKI</name>
<feature type="transmembrane region" description="Helical" evidence="8">
    <location>
        <begin position="267"/>
        <end position="290"/>
    </location>
</feature>
<proteinExistence type="predicted"/>
<evidence type="ECO:0000256" key="7">
    <source>
        <dbReference type="SAM" id="MobiDB-lite"/>
    </source>
</evidence>
<dbReference type="GO" id="GO:0016887">
    <property type="term" value="F:ATP hydrolysis activity"/>
    <property type="evidence" value="ECO:0007669"/>
    <property type="project" value="InterPro"/>
</dbReference>
<dbReference type="EMBL" id="JACHJV010000002">
    <property type="protein sequence ID" value="MBB4928078.1"/>
    <property type="molecule type" value="Genomic_DNA"/>
</dbReference>
<feature type="domain" description="ABC transmembrane type-1" evidence="10">
    <location>
        <begin position="24"/>
        <end position="328"/>
    </location>
</feature>
<comment type="caution">
    <text evidence="11">The sequence shown here is derived from an EMBL/GenBank/DDBJ whole genome shotgun (WGS) entry which is preliminary data.</text>
</comment>
<feature type="region of interest" description="Disordered" evidence="7">
    <location>
        <begin position="617"/>
        <end position="644"/>
    </location>
</feature>
<gene>
    <name evidence="11" type="ORF">FHR34_007173</name>
</gene>
<evidence type="ECO:0000256" key="4">
    <source>
        <dbReference type="ARBA" id="ARBA00022840"/>
    </source>
</evidence>
<feature type="transmembrane region" description="Helical" evidence="8">
    <location>
        <begin position="48"/>
        <end position="69"/>
    </location>
</feature>
<dbReference type="SUPFAM" id="SSF90123">
    <property type="entry name" value="ABC transporter transmembrane region"/>
    <property type="match status" value="1"/>
</dbReference>
<keyword evidence="2 8" id="KW-0812">Transmembrane</keyword>
<dbReference type="InterPro" id="IPR027417">
    <property type="entry name" value="P-loop_NTPase"/>
</dbReference>
<protein>
    <submittedName>
        <fullName evidence="11">ATP-binding cassette subfamily B protein</fullName>
    </submittedName>
</protein>
<keyword evidence="4 11" id="KW-0067">ATP-binding</keyword>
<keyword evidence="3" id="KW-0547">Nucleotide-binding</keyword>
<organism evidence="11 12">
    <name type="scientific">Kitasatospora kifunensis</name>
    <name type="common">Streptomyces kifunensis</name>
    <dbReference type="NCBI Taxonomy" id="58351"/>
    <lineage>
        <taxon>Bacteria</taxon>
        <taxon>Bacillati</taxon>
        <taxon>Actinomycetota</taxon>
        <taxon>Actinomycetes</taxon>
        <taxon>Kitasatosporales</taxon>
        <taxon>Streptomycetaceae</taxon>
        <taxon>Kitasatospora</taxon>
    </lineage>
</organism>
<keyword evidence="6 8" id="KW-0472">Membrane</keyword>
<feature type="transmembrane region" description="Helical" evidence="8">
    <location>
        <begin position="155"/>
        <end position="176"/>
    </location>
</feature>
<dbReference type="AlphaFoldDB" id="A0A7W7VZG5"/>
<dbReference type="PANTHER" id="PTHR43394:SF1">
    <property type="entry name" value="ATP-BINDING CASSETTE SUB-FAMILY B MEMBER 10, MITOCHONDRIAL"/>
    <property type="match status" value="1"/>
</dbReference>
<feature type="transmembrane region" description="Helical" evidence="8">
    <location>
        <begin position="182"/>
        <end position="201"/>
    </location>
</feature>
<feature type="domain" description="ABC transporter" evidence="9">
    <location>
        <begin position="362"/>
        <end position="612"/>
    </location>
</feature>
<dbReference type="RefSeq" id="WP_312897578.1">
    <property type="nucleotide sequence ID" value="NZ_JACHJV010000002.1"/>
</dbReference>
<dbReference type="SMART" id="SM00382">
    <property type="entry name" value="AAA"/>
    <property type="match status" value="1"/>
</dbReference>
<evidence type="ECO:0000313" key="12">
    <source>
        <dbReference type="Proteomes" id="UP000540506"/>
    </source>
</evidence>
<keyword evidence="12" id="KW-1185">Reference proteome</keyword>
<evidence type="ECO:0000256" key="6">
    <source>
        <dbReference type="ARBA" id="ARBA00023136"/>
    </source>
</evidence>
<evidence type="ECO:0000259" key="10">
    <source>
        <dbReference type="PROSITE" id="PS50929"/>
    </source>
</evidence>
<dbReference type="PROSITE" id="PS50929">
    <property type="entry name" value="ABC_TM1F"/>
    <property type="match status" value="1"/>
</dbReference>
<dbReference type="InterPro" id="IPR003439">
    <property type="entry name" value="ABC_transporter-like_ATP-bd"/>
</dbReference>
<dbReference type="PROSITE" id="PS50893">
    <property type="entry name" value="ABC_TRANSPORTER_2"/>
    <property type="match status" value="1"/>
</dbReference>
<dbReference type="Gene3D" id="3.40.50.300">
    <property type="entry name" value="P-loop containing nucleotide triphosphate hydrolases"/>
    <property type="match status" value="1"/>
</dbReference>
<dbReference type="InterPro" id="IPR036640">
    <property type="entry name" value="ABC1_TM_sf"/>
</dbReference>
<feature type="transmembrane region" description="Helical" evidence="8">
    <location>
        <begin position="81"/>
        <end position="100"/>
    </location>
</feature>
<dbReference type="InterPro" id="IPR039421">
    <property type="entry name" value="Type_1_exporter"/>
</dbReference>
<evidence type="ECO:0000256" key="3">
    <source>
        <dbReference type="ARBA" id="ARBA00022741"/>
    </source>
</evidence>